<evidence type="ECO:0000313" key="1">
    <source>
        <dbReference type="EMBL" id="SDG37285.1"/>
    </source>
</evidence>
<dbReference type="RefSeq" id="WP_218133792.1">
    <property type="nucleotide sequence ID" value="NZ_FNCC01000007.1"/>
</dbReference>
<dbReference type="AlphaFoldDB" id="A0A1G7TPS4"/>
<proteinExistence type="predicted"/>
<dbReference type="Pfam" id="PF13376">
    <property type="entry name" value="OmdA"/>
    <property type="match status" value="1"/>
</dbReference>
<accession>A0A1G7TPS4</accession>
<dbReference type="EMBL" id="FNCC01000007">
    <property type="protein sequence ID" value="SDG37285.1"/>
    <property type="molecule type" value="Genomic_DNA"/>
</dbReference>
<gene>
    <name evidence="1" type="ORF">SAMN05216553_107400</name>
</gene>
<organism evidence="1 2">
    <name type="scientific">Lentzea fradiae</name>
    <dbReference type="NCBI Taxonomy" id="200378"/>
    <lineage>
        <taxon>Bacteria</taxon>
        <taxon>Bacillati</taxon>
        <taxon>Actinomycetota</taxon>
        <taxon>Actinomycetes</taxon>
        <taxon>Pseudonocardiales</taxon>
        <taxon>Pseudonocardiaceae</taxon>
        <taxon>Lentzea</taxon>
    </lineage>
</organism>
<dbReference type="Proteomes" id="UP000199623">
    <property type="component" value="Unassembled WGS sequence"/>
</dbReference>
<protein>
    <submittedName>
        <fullName evidence="1">Uncharacterized conserved protein YdeI, YjbR/CyaY-like superfamily, DUF1801 family</fullName>
    </submittedName>
</protein>
<evidence type="ECO:0000313" key="2">
    <source>
        <dbReference type="Proteomes" id="UP000199623"/>
    </source>
</evidence>
<sequence>MIVFEGPAEFDAWLHENGATETELWLKYAKKGSGLRTITYDEALDVALCHGWIDGLVRSIDETYYSQRWTPRTARSKWSKRNCGKVEALIAAGRMLPAGLAEVEKAKADGRWDAAYPGPATIEVPPDLVEALAANPEAEATFKTLNSQNRFAVLLRIHDAKREETRRKRIAQFVDMLAEGRKLYP</sequence>
<name>A0A1G7TPS4_9PSEU</name>
<dbReference type="STRING" id="200378.SAMN05216553_107400"/>
<reference evidence="2" key="1">
    <citation type="submission" date="2016-10" db="EMBL/GenBank/DDBJ databases">
        <authorList>
            <person name="Varghese N."/>
            <person name="Submissions S."/>
        </authorList>
    </citation>
    <scope>NUCLEOTIDE SEQUENCE [LARGE SCALE GENOMIC DNA]</scope>
    <source>
        <strain evidence="2">CGMCC 4.3506</strain>
    </source>
</reference>
<keyword evidence="2" id="KW-1185">Reference proteome</keyword>